<protein>
    <recommendedName>
        <fullName evidence="2">VTT domain-containing protein</fullName>
    </recommendedName>
</protein>
<keyword evidence="1" id="KW-0472">Membrane</keyword>
<evidence type="ECO:0000256" key="1">
    <source>
        <dbReference type="SAM" id="Phobius"/>
    </source>
</evidence>
<evidence type="ECO:0000313" key="4">
    <source>
        <dbReference type="Proteomes" id="UP000051679"/>
    </source>
</evidence>
<dbReference type="Pfam" id="PF09335">
    <property type="entry name" value="VTT_dom"/>
    <property type="match status" value="1"/>
</dbReference>
<comment type="caution">
    <text evidence="3">The sequence shown here is derived from an EMBL/GenBank/DDBJ whole genome shotgun (WGS) entry which is preliminary data.</text>
</comment>
<feature type="transmembrane region" description="Helical" evidence="1">
    <location>
        <begin position="167"/>
        <end position="185"/>
    </location>
</feature>
<dbReference type="InterPro" id="IPR032816">
    <property type="entry name" value="VTT_dom"/>
</dbReference>
<feature type="domain" description="VTT" evidence="2">
    <location>
        <begin position="74"/>
        <end position="187"/>
    </location>
</feature>
<keyword evidence="1" id="KW-1133">Transmembrane helix</keyword>
<name>A0A0R1ZJ09_9LACO</name>
<feature type="transmembrane region" description="Helical" evidence="1">
    <location>
        <begin position="9"/>
        <end position="29"/>
    </location>
</feature>
<evidence type="ECO:0000259" key="2">
    <source>
        <dbReference type="Pfam" id="PF09335"/>
    </source>
</evidence>
<feature type="transmembrane region" description="Helical" evidence="1">
    <location>
        <begin position="197"/>
        <end position="214"/>
    </location>
</feature>
<accession>A0A0R1ZJ09</accession>
<feature type="transmembrane region" description="Helical" evidence="1">
    <location>
        <begin position="49"/>
        <end position="70"/>
    </location>
</feature>
<sequence length="224" mass="24138">MHLSRKHKIIIISATVGVLLLGVLLWHYFPALRLLKQPTFDRATFIREFRGRGPLAAVPIALLLAAVSLIPGAPNSVIAIVSGICLGAPLGFVVNVVGLTIGNALGALLVSRIAELRKQQKPSRILDDLLKMRHPKLGIALGYSVPFVPNTLVHIAAADLKINRQTLLGLIFAGSIPTAFFYAFGGDAVLHLNVKRLVFVAVLIAASAGVISLIRRDRKREKTN</sequence>
<dbReference type="PATRIC" id="fig|1291052.5.peg.250"/>
<evidence type="ECO:0000313" key="3">
    <source>
        <dbReference type="EMBL" id="KRM54437.1"/>
    </source>
</evidence>
<dbReference type="AlphaFoldDB" id="A0A0R1ZJ09"/>
<reference evidence="3 4" key="1">
    <citation type="journal article" date="2015" name="Genome Announc.">
        <title>Expanding the biotechnology potential of lactobacilli through comparative genomics of 213 strains and associated genera.</title>
        <authorList>
            <person name="Sun Z."/>
            <person name="Harris H.M."/>
            <person name="McCann A."/>
            <person name="Guo C."/>
            <person name="Argimon S."/>
            <person name="Zhang W."/>
            <person name="Yang X."/>
            <person name="Jeffery I.B."/>
            <person name="Cooney J.C."/>
            <person name="Kagawa T.F."/>
            <person name="Liu W."/>
            <person name="Song Y."/>
            <person name="Salvetti E."/>
            <person name="Wrobel A."/>
            <person name="Rasinkangas P."/>
            <person name="Parkhill J."/>
            <person name="Rea M.C."/>
            <person name="O'Sullivan O."/>
            <person name="Ritari J."/>
            <person name="Douillard F.P."/>
            <person name="Paul Ross R."/>
            <person name="Yang R."/>
            <person name="Briner A.E."/>
            <person name="Felis G.E."/>
            <person name="de Vos W.M."/>
            <person name="Barrangou R."/>
            <person name="Klaenhammer T.R."/>
            <person name="Caufield P.W."/>
            <person name="Cui Y."/>
            <person name="Zhang H."/>
            <person name="O'Toole P.W."/>
        </authorList>
    </citation>
    <scope>NUCLEOTIDE SEQUENCE [LARGE SCALE GENOMIC DNA]</scope>
    <source>
        <strain evidence="3 4">DSM 20505</strain>
    </source>
</reference>
<keyword evidence="1" id="KW-0812">Transmembrane</keyword>
<dbReference type="RefSeq" id="WP_056976202.1">
    <property type="nucleotide sequence ID" value="NZ_AYYO01000055.1"/>
</dbReference>
<gene>
    <name evidence="3" type="ORF">FC18_GL000241</name>
</gene>
<dbReference type="STRING" id="1291052.FC18_GL000241"/>
<keyword evidence="4" id="KW-1185">Reference proteome</keyword>
<organism evidence="3 4">
    <name type="scientific">Lacticaseibacillus sharpeae JCM 1186 = DSM 20505</name>
    <dbReference type="NCBI Taxonomy" id="1291052"/>
    <lineage>
        <taxon>Bacteria</taxon>
        <taxon>Bacillati</taxon>
        <taxon>Bacillota</taxon>
        <taxon>Bacilli</taxon>
        <taxon>Lactobacillales</taxon>
        <taxon>Lactobacillaceae</taxon>
        <taxon>Lacticaseibacillus</taxon>
    </lineage>
</organism>
<dbReference type="EMBL" id="AYYO01000055">
    <property type="protein sequence ID" value="KRM54437.1"/>
    <property type="molecule type" value="Genomic_DNA"/>
</dbReference>
<dbReference type="Proteomes" id="UP000051679">
    <property type="component" value="Unassembled WGS sequence"/>
</dbReference>
<feature type="transmembrane region" description="Helical" evidence="1">
    <location>
        <begin position="77"/>
        <end position="101"/>
    </location>
</feature>
<proteinExistence type="predicted"/>